<reference evidence="3 4" key="1">
    <citation type="submission" date="2018-10" db="EMBL/GenBank/DDBJ databases">
        <title>Genomic Encyclopedia of Archaeal and Bacterial Type Strains, Phase II (KMG-II): from individual species to whole genera.</title>
        <authorList>
            <person name="Goeker M."/>
        </authorList>
    </citation>
    <scope>NUCLEOTIDE SEQUENCE [LARGE SCALE GENOMIC DNA]</scope>
    <source>
        <strain evidence="3 4">DSM 45657</strain>
    </source>
</reference>
<dbReference type="RefSeq" id="WP_121394797.1">
    <property type="nucleotide sequence ID" value="NZ_RCDD01000010.1"/>
</dbReference>
<gene>
    <name evidence="3" type="ORF">CLV68_6513</name>
</gene>
<accession>A0A421AUS6</accession>
<name>A0A421AUS6_9PSEU</name>
<dbReference type="InterPro" id="IPR025736">
    <property type="entry name" value="PucR_C-HTH_dom"/>
</dbReference>
<dbReference type="InterPro" id="IPR042070">
    <property type="entry name" value="PucR_C-HTH_sf"/>
</dbReference>
<dbReference type="Proteomes" id="UP000282454">
    <property type="component" value="Unassembled WGS sequence"/>
</dbReference>
<evidence type="ECO:0000259" key="1">
    <source>
        <dbReference type="Pfam" id="PF13556"/>
    </source>
</evidence>
<dbReference type="OrthoDB" id="5243741at2"/>
<proteinExistence type="predicted"/>
<keyword evidence="4" id="KW-1185">Reference proteome</keyword>
<organism evidence="3 4">
    <name type="scientific">Actinokineospora cianjurensis</name>
    <dbReference type="NCBI Taxonomy" id="585224"/>
    <lineage>
        <taxon>Bacteria</taxon>
        <taxon>Bacillati</taxon>
        <taxon>Actinomycetota</taxon>
        <taxon>Actinomycetes</taxon>
        <taxon>Pseudonocardiales</taxon>
        <taxon>Pseudonocardiaceae</taxon>
        <taxon>Actinokineospora</taxon>
    </lineage>
</organism>
<dbReference type="InterPro" id="IPR051448">
    <property type="entry name" value="CdaR-like_regulators"/>
</dbReference>
<evidence type="ECO:0000313" key="4">
    <source>
        <dbReference type="Proteomes" id="UP000282454"/>
    </source>
</evidence>
<dbReference type="EMBL" id="RCDD01000010">
    <property type="protein sequence ID" value="RLK53849.1"/>
    <property type="molecule type" value="Genomic_DNA"/>
</dbReference>
<dbReference type="Pfam" id="PF13556">
    <property type="entry name" value="HTH_30"/>
    <property type="match status" value="1"/>
</dbReference>
<feature type="domain" description="PucR C-terminal helix-turn-helix" evidence="1">
    <location>
        <begin position="320"/>
        <end position="372"/>
    </location>
</feature>
<dbReference type="Gene3D" id="1.10.10.2840">
    <property type="entry name" value="PucR C-terminal helix-turn-helix domain"/>
    <property type="match status" value="1"/>
</dbReference>
<dbReference type="PANTHER" id="PTHR33744:SF1">
    <property type="entry name" value="DNA-BINDING TRANSCRIPTIONAL ACTIVATOR ADER"/>
    <property type="match status" value="1"/>
</dbReference>
<dbReference type="PANTHER" id="PTHR33744">
    <property type="entry name" value="CARBOHYDRATE DIACID REGULATOR"/>
    <property type="match status" value="1"/>
</dbReference>
<dbReference type="Pfam" id="PF25906">
    <property type="entry name" value="PucR-like_N"/>
    <property type="match status" value="1"/>
</dbReference>
<evidence type="ECO:0000259" key="2">
    <source>
        <dbReference type="Pfam" id="PF25906"/>
    </source>
</evidence>
<feature type="domain" description="PucR-like N-terminal" evidence="2">
    <location>
        <begin position="14"/>
        <end position="177"/>
    </location>
</feature>
<evidence type="ECO:0000313" key="3">
    <source>
        <dbReference type="EMBL" id="RLK53849.1"/>
    </source>
</evidence>
<sequence>MAPKPPGRTAVPLWASVVPELADRVRPLAPTLIRDAVLAIQAAVPEYRRPLAGRFREVLVGAVRAAVLQCLACIADPGACRDEWYAVLRHAGRVEYHEGRTMDALQTAVRVGARAVWRHVSAAGQELGVEPDTLLTVAEAIFAYVDDLCVIAVAGYTEARAGGSREQDRKRLLRALLAERPSTAIENLAAAAQWPLPERLCVVLLDRPVSPPPEGTLADLDGAEPCLVAAAPVEPGDWAARVVVGPSVPAGDAHRSLGSARHALALARRGVLPDDPVLRCDQHLCTLLLFTDETLVRQAAGPVLAALGTLTDKQRDRIATTLRTWLHTRGDITETATRLAVHPQTVRYRMHHVDALLGPRLADPEQRFLMELTAHIWSAPR</sequence>
<dbReference type="AlphaFoldDB" id="A0A421AUS6"/>
<dbReference type="InterPro" id="IPR058663">
    <property type="entry name" value="PucR-like_N"/>
</dbReference>
<protein>
    <submittedName>
        <fullName evidence="3">PucR-like helix-turn-helix protein</fullName>
    </submittedName>
</protein>
<comment type="caution">
    <text evidence="3">The sequence shown here is derived from an EMBL/GenBank/DDBJ whole genome shotgun (WGS) entry which is preliminary data.</text>
</comment>